<comment type="caution">
    <text evidence="14">The sequence shown here is derived from an EMBL/GenBank/DDBJ whole genome shotgun (WGS) entry which is preliminary data.</text>
</comment>
<evidence type="ECO:0000256" key="5">
    <source>
        <dbReference type="ARBA" id="ARBA00022664"/>
    </source>
</evidence>
<feature type="compositionally biased region" description="Low complexity" evidence="12">
    <location>
        <begin position="182"/>
        <end position="205"/>
    </location>
</feature>
<evidence type="ECO:0000256" key="2">
    <source>
        <dbReference type="ARBA" id="ARBA00010725"/>
    </source>
</evidence>
<evidence type="ECO:0000256" key="8">
    <source>
        <dbReference type="ARBA" id="ARBA00023187"/>
    </source>
</evidence>
<evidence type="ECO:0000256" key="6">
    <source>
        <dbReference type="ARBA" id="ARBA00022816"/>
    </source>
</evidence>
<dbReference type="PANTHER" id="PTHR18847:SF0">
    <property type="entry name" value="NUCLEAR CAP-BINDING PROTEIN SUBUNIT 2"/>
    <property type="match status" value="1"/>
</dbReference>
<dbReference type="Gene3D" id="3.30.70.330">
    <property type="match status" value="1"/>
</dbReference>
<evidence type="ECO:0000256" key="7">
    <source>
        <dbReference type="ARBA" id="ARBA00022884"/>
    </source>
</evidence>
<dbReference type="GO" id="GO:0005846">
    <property type="term" value="C:nuclear cap binding complex"/>
    <property type="evidence" value="ECO:0007669"/>
    <property type="project" value="InterPro"/>
</dbReference>
<feature type="compositionally biased region" description="Basic and acidic residues" evidence="12">
    <location>
        <begin position="125"/>
        <end position="135"/>
    </location>
</feature>
<comment type="similarity">
    <text evidence="2 11">Belongs to the RRM NCBP2 family.</text>
</comment>
<keyword evidence="4" id="KW-0813">Transport</keyword>
<dbReference type="InterPro" id="IPR035979">
    <property type="entry name" value="RBD_domain_sf"/>
</dbReference>
<keyword evidence="9 11" id="KW-0539">Nucleus</keyword>
<dbReference type="PANTHER" id="PTHR18847">
    <property type="entry name" value="20 KD NUCLEAR CAP BINDING PROTEIN"/>
    <property type="match status" value="1"/>
</dbReference>
<organism evidence="14 15">
    <name type="scientific">Diacronema lutheri</name>
    <name type="common">Unicellular marine alga</name>
    <name type="synonym">Monochrysis lutheri</name>
    <dbReference type="NCBI Taxonomy" id="2081491"/>
    <lineage>
        <taxon>Eukaryota</taxon>
        <taxon>Haptista</taxon>
        <taxon>Haptophyta</taxon>
        <taxon>Pavlovophyceae</taxon>
        <taxon>Pavlovales</taxon>
        <taxon>Pavlovaceae</taxon>
        <taxon>Diacronema</taxon>
    </lineage>
</organism>
<feature type="region of interest" description="Disordered" evidence="12">
    <location>
        <begin position="113"/>
        <end position="221"/>
    </location>
</feature>
<reference evidence="14" key="1">
    <citation type="submission" date="2021-05" db="EMBL/GenBank/DDBJ databases">
        <title>The genome of the haptophyte Pavlova lutheri (Diacronema luteri, Pavlovales) - a model for lipid biosynthesis in eukaryotic algae.</title>
        <authorList>
            <person name="Hulatt C.J."/>
            <person name="Posewitz M.C."/>
        </authorList>
    </citation>
    <scope>NUCLEOTIDE SEQUENCE</scope>
    <source>
        <strain evidence="14">NIVA-4/92</strain>
    </source>
</reference>
<evidence type="ECO:0000256" key="10">
    <source>
        <dbReference type="PROSITE-ProRule" id="PRU00176"/>
    </source>
</evidence>
<feature type="domain" description="RRM" evidence="13">
    <location>
        <begin position="31"/>
        <end position="109"/>
    </location>
</feature>
<name>A0A8J6CET9_DIALT</name>
<dbReference type="OMA" id="PNTENCV"/>
<sequence length="221" mass="24568">MAHLFRDTSVNSLYRDRKYRGDWNAALEESRTVYVGNLSFFTSEEQIHDLFSRAGEPSRIIMGLDRVQRTPCGFCFVEYRKRPNTENCVKYVNGCKLDERVIRVDWDGGFEEGRQFGRGRSGGQVRDEWRPDYDPARGGWGRQVQQNIEEEDVPPAPADAADRSDGQPGGKRRRGVADGAEASAPRASGVVAAAGGAADAGHPVANPRFRESRTADDDDDN</sequence>
<evidence type="ECO:0000256" key="11">
    <source>
        <dbReference type="RuleBase" id="RU364036"/>
    </source>
</evidence>
<evidence type="ECO:0000313" key="15">
    <source>
        <dbReference type="Proteomes" id="UP000751190"/>
    </source>
</evidence>
<evidence type="ECO:0000256" key="3">
    <source>
        <dbReference type="ARBA" id="ARBA00019878"/>
    </source>
</evidence>
<dbReference type="SMART" id="SM00360">
    <property type="entry name" value="RRM"/>
    <property type="match status" value="1"/>
</dbReference>
<dbReference type="Proteomes" id="UP000751190">
    <property type="component" value="Unassembled WGS sequence"/>
</dbReference>
<gene>
    <name evidence="14" type="ORF">KFE25_012296</name>
</gene>
<keyword evidence="7 10" id="KW-0694">RNA-binding</keyword>
<evidence type="ECO:0000256" key="12">
    <source>
        <dbReference type="SAM" id="MobiDB-lite"/>
    </source>
</evidence>
<dbReference type="InterPro" id="IPR027157">
    <property type="entry name" value="NCBP2"/>
</dbReference>
<dbReference type="AlphaFoldDB" id="A0A8J6CET9"/>
<evidence type="ECO:0000259" key="13">
    <source>
        <dbReference type="PROSITE" id="PS50102"/>
    </source>
</evidence>
<proteinExistence type="inferred from homology"/>
<dbReference type="CDD" id="cd12240">
    <property type="entry name" value="RRM_NCBP2"/>
    <property type="match status" value="1"/>
</dbReference>
<evidence type="ECO:0000256" key="9">
    <source>
        <dbReference type="ARBA" id="ARBA00023242"/>
    </source>
</evidence>
<dbReference type="GO" id="GO:0005634">
    <property type="term" value="C:nucleus"/>
    <property type="evidence" value="ECO:0007669"/>
    <property type="project" value="UniProtKB-SubCell"/>
</dbReference>
<protein>
    <recommendedName>
        <fullName evidence="3 11">Nuclear cap-binding protein subunit 2</fullName>
    </recommendedName>
    <alternativeName>
        <fullName evidence="11">20 kDa nuclear cap-binding protein</fullName>
    </alternativeName>
</protein>
<dbReference type="GO" id="GO:0000339">
    <property type="term" value="F:RNA cap binding"/>
    <property type="evidence" value="ECO:0007669"/>
    <property type="project" value="InterPro"/>
</dbReference>
<dbReference type="OrthoDB" id="201398at2759"/>
<dbReference type="EMBL" id="JAGTXO010000011">
    <property type="protein sequence ID" value="KAG8464933.1"/>
    <property type="molecule type" value="Genomic_DNA"/>
</dbReference>
<dbReference type="InterPro" id="IPR000504">
    <property type="entry name" value="RRM_dom"/>
</dbReference>
<accession>A0A8J6CET9</accession>
<dbReference type="Pfam" id="PF00076">
    <property type="entry name" value="RRM_1"/>
    <property type="match status" value="1"/>
</dbReference>
<keyword evidence="8 11" id="KW-0508">mRNA splicing</keyword>
<dbReference type="InterPro" id="IPR012677">
    <property type="entry name" value="Nucleotide-bd_a/b_plait_sf"/>
</dbReference>
<keyword evidence="6" id="KW-0509">mRNA transport</keyword>
<evidence type="ECO:0000256" key="4">
    <source>
        <dbReference type="ARBA" id="ARBA00022448"/>
    </source>
</evidence>
<dbReference type="PROSITE" id="PS50102">
    <property type="entry name" value="RRM"/>
    <property type="match status" value="1"/>
</dbReference>
<dbReference type="GO" id="GO:0045292">
    <property type="term" value="P:mRNA cis splicing, via spliceosome"/>
    <property type="evidence" value="ECO:0007669"/>
    <property type="project" value="InterPro"/>
</dbReference>
<dbReference type="GO" id="GO:0006401">
    <property type="term" value="P:RNA catabolic process"/>
    <property type="evidence" value="ECO:0007669"/>
    <property type="project" value="UniProtKB-ARBA"/>
</dbReference>
<dbReference type="GO" id="GO:0051028">
    <property type="term" value="P:mRNA transport"/>
    <property type="evidence" value="ECO:0007669"/>
    <property type="project" value="UniProtKB-KW"/>
</dbReference>
<dbReference type="InterPro" id="IPR034148">
    <property type="entry name" value="NCBP2_RRM"/>
</dbReference>
<comment type="subcellular location">
    <subcellularLocation>
        <location evidence="1 11">Nucleus</location>
    </subcellularLocation>
</comment>
<evidence type="ECO:0000256" key="1">
    <source>
        <dbReference type="ARBA" id="ARBA00004123"/>
    </source>
</evidence>
<keyword evidence="15" id="KW-1185">Reference proteome</keyword>
<evidence type="ECO:0000313" key="14">
    <source>
        <dbReference type="EMBL" id="KAG8464933.1"/>
    </source>
</evidence>
<keyword evidence="5 11" id="KW-0507">mRNA processing</keyword>
<dbReference type="FunFam" id="3.30.70.330:FF:000538">
    <property type="entry name" value="Nuclear cap-binding protein subunit 2"/>
    <property type="match status" value="1"/>
</dbReference>
<dbReference type="SUPFAM" id="SSF54928">
    <property type="entry name" value="RNA-binding domain, RBD"/>
    <property type="match status" value="1"/>
</dbReference>